<dbReference type="EMBL" id="PYLW01000023">
    <property type="protein sequence ID" value="PSV92418.1"/>
    <property type="molecule type" value="Genomic_DNA"/>
</dbReference>
<accession>A0A2T3MF66</accession>
<reference evidence="1 2" key="1">
    <citation type="submission" date="2018-01" db="EMBL/GenBank/DDBJ databases">
        <title>Whole genome sequencing of Histamine producing bacteria.</title>
        <authorList>
            <person name="Butler K."/>
        </authorList>
    </citation>
    <scope>NUCLEOTIDE SEQUENCE [LARGE SCALE GENOMIC DNA]</scope>
    <source>
        <strain evidence="1 2">NCIMB 13481</strain>
    </source>
</reference>
<gene>
    <name evidence="1" type="ORF">C9I88_16345</name>
</gene>
<organism evidence="1 2">
    <name type="scientific">Photobacterium iliopiscarium</name>
    <dbReference type="NCBI Taxonomy" id="56192"/>
    <lineage>
        <taxon>Bacteria</taxon>
        <taxon>Pseudomonadati</taxon>
        <taxon>Pseudomonadota</taxon>
        <taxon>Gammaproteobacteria</taxon>
        <taxon>Vibrionales</taxon>
        <taxon>Vibrionaceae</taxon>
        <taxon>Photobacterium</taxon>
    </lineage>
</organism>
<dbReference type="AlphaFoldDB" id="A0A2T3MF66"/>
<dbReference type="RefSeq" id="WP_107237816.1">
    <property type="nucleotide sequence ID" value="NZ_PYLW01000023.1"/>
</dbReference>
<protein>
    <submittedName>
        <fullName evidence="1">Uncharacterized protein</fullName>
    </submittedName>
</protein>
<dbReference type="Proteomes" id="UP000241954">
    <property type="component" value="Unassembled WGS sequence"/>
</dbReference>
<evidence type="ECO:0000313" key="1">
    <source>
        <dbReference type="EMBL" id="PSV92418.1"/>
    </source>
</evidence>
<proteinExistence type="predicted"/>
<sequence>MAFFKRITNSEYKCHICNMLSKPWSQGINDGDDIKDAINRPLYSSEVFVCNSCQEKQDKINSNVISKSKEVKTYSHRYQGKVPTTTLEVASPAFKDKDETENYLKIFACLNGSSVVTELEFEKKVESEMNFNKKGKHTGEYKYSVWSAKGRV</sequence>
<name>A0A2T3MF66_9GAMM</name>
<evidence type="ECO:0000313" key="2">
    <source>
        <dbReference type="Proteomes" id="UP000241954"/>
    </source>
</evidence>
<comment type="caution">
    <text evidence="1">The sequence shown here is derived from an EMBL/GenBank/DDBJ whole genome shotgun (WGS) entry which is preliminary data.</text>
</comment>